<comment type="caution">
    <text evidence="1">The sequence shown here is derived from an EMBL/GenBank/DDBJ whole genome shotgun (WGS) entry which is preliminary data.</text>
</comment>
<dbReference type="AlphaFoldDB" id="A0AAN8ZH44"/>
<sequence>MATKLFDTCKAIMNTETSHGLIFFVHGEDMPEFKFCSSFQVIRYKVSMCSTAYHIDNHCFETRRLRAGRKSCEIGFRVKNIGTGIEPIQTGIEPDNRLSLRSKSASLFIFEIEFGIEPSRPFLLNKTRLNIDSFPKSTGISPERRLLLKSKCISFSRFTMDAGICPVIALSARLRTVSFLRFPISSGMVPVNRFPMRSMILRLEREVMQVGISPAMDFQSATTSVLSSERLQISGEIEPPVRRALIKILSSDSPRRLMSVTLPDVGSQLTPYQFEQQSLPVQGSEREDLKAVRAARSDGEQELTATVTAKSKEIRKRNFIFSLLSLTECCEFASGGSRGNSYYVERERMGLRLVSEGGFGFIFSFGTQVPLEEVCNYGLRMAVGSDKVGK</sequence>
<dbReference type="EMBL" id="JBAMMX010000009">
    <property type="protein sequence ID" value="KAK6933768.1"/>
    <property type="molecule type" value="Genomic_DNA"/>
</dbReference>
<accession>A0AAN8ZH44</accession>
<keyword evidence="2" id="KW-1185">Reference proteome</keyword>
<gene>
    <name evidence="1" type="ORF">RJ641_036662</name>
</gene>
<name>A0AAN8ZH44_9MAGN</name>
<evidence type="ECO:0000313" key="2">
    <source>
        <dbReference type="Proteomes" id="UP001370490"/>
    </source>
</evidence>
<protein>
    <submittedName>
        <fullName evidence="1">Uncharacterized protein</fullName>
    </submittedName>
</protein>
<organism evidence="1 2">
    <name type="scientific">Dillenia turbinata</name>
    <dbReference type="NCBI Taxonomy" id="194707"/>
    <lineage>
        <taxon>Eukaryota</taxon>
        <taxon>Viridiplantae</taxon>
        <taxon>Streptophyta</taxon>
        <taxon>Embryophyta</taxon>
        <taxon>Tracheophyta</taxon>
        <taxon>Spermatophyta</taxon>
        <taxon>Magnoliopsida</taxon>
        <taxon>eudicotyledons</taxon>
        <taxon>Gunneridae</taxon>
        <taxon>Pentapetalae</taxon>
        <taxon>Dilleniales</taxon>
        <taxon>Dilleniaceae</taxon>
        <taxon>Dillenia</taxon>
    </lineage>
</organism>
<reference evidence="1 2" key="1">
    <citation type="submission" date="2023-12" db="EMBL/GenBank/DDBJ databases">
        <title>A high-quality genome assembly for Dillenia turbinata (Dilleniales).</title>
        <authorList>
            <person name="Chanderbali A."/>
        </authorList>
    </citation>
    <scope>NUCLEOTIDE SEQUENCE [LARGE SCALE GENOMIC DNA]</scope>
    <source>
        <strain evidence="1">LSX21</strain>
        <tissue evidence="1">Leaf</tissue>
    </source>
</reference>
<dbReference type="Proteomes" id="UP001370490">
    <property type="component" value="Unassembled WGS sequence"/>
</dbReference>
<evidence type="ECO:0000313" key="1">
    <source>
        <dbReference type="EMBL" id="KAK6933768.1"/>
    </source>
</evidence>
<proteinExistence type="predicted"/>